<sequence>MPMWNRKRLLLAWTRAHWRIGGGAVWPCRRKGFAWLAGSREGGPEVVDKHTQTHTTHTHTETTASVNVVLRDRAVRLGPRPALSSLLWSGRQATRQDGEPMEPMEQESRPCEATLPKKPNEPVVDSRAGRAGVLAAGVLLQQQKVAVAVAVAVARFPVAV</sequence>
<evidence type="ECO:0000256" key="2">
    <source>
        <dbReference type="SAM" id="SignalP"/>
    </source>
</evidence>
<protein>
    <recommendedName>
        <fullName evidence="5">Secreted protein</fullName>
    </recommendedName>
</protein>
<name>A0A2T3ACI9_9PEZI</name>
<evidence type="ECO:0000256" key="1">
    <source>
        <dbReference type="SAM" id="MobiDB-lite"/>
    </source>
</evidence>
<dbReference type="AlphaFoldDB" id="A0A2T3ACI9"/>
<evidence type="ECO:0000313" key="4">
    <source>
        <dbReference type="Proteomes" id="UP000241462"/>
    </source>
</evidence>
<evidence type="ECO:0000313" key="3">
    <source>
        <dbReference type="EMBL" id="PSR91949.1"/>
    </source>
</evidence>
<keyword evidence="2" id="KW-0732">Signal</keyword>
<feature type="chain" id="PRO_5015537663" description="Secreted protein" evidence="2">
    <location>
        <begin position="24"/>
        <end position="160"/>
    </location>
</feature>
<evidence type="ECO:0008006" key="5">
    <source>
        <dbReference type="Google" id="ProtNLM"/>
    </source>
</evidence>
<dbReference type="InParanoid" id="A0A2T3ACI9"/>
<organism evidence="3 4">
    <name type="scientific">Coniella lustricola</name>
    <dbReference type="NCBI Taxonomy" id="2025994"/>
    <lineage>
        <taxon>Eukaryota</taxon>
        <taxon>Fungi</taxon>
        <taxon>Dikarya</taxon>
        <taxon>Ascomycota</taxon>
        <taxon>Pezizomycotina</taxon>
        <taxon>Sordariomycetes</taxon>
        <taxon>Sordariomycetidae</taxon>
        <taxon>Diaporthales</taxon>
        <taxon>Schizoparmaceae</taxon>
        <taxon>Coniella</taxon>
    </lineage>
</organism>
<proteinExistence type="predicted"/>
<dbReference type="Proteomes" id="UP000241462">
    <property type="component" value="Unassembled WGS sequence"/>
</dbReference>
<accession>A0A2T3ACI9</accession>
<gene>
    <name evidence="3" type="ORF">BD289DRAFT_201947</name>
</gene>
<feature type="signal peptide" evidence="2">
    <location>
        <begin position="1"/>
        <end position="23"/>
    </location>
</feature>
<reference evidence="3 4" key="1">
    <citation type="journal article" date="2018" name="Mycol. Prog.">
        <title>Coniella lustricola, a new species from submerged detritus.</title>
        <authorList>
            <person name="Raudabaugh D.B."/>
            <person name="Iturriaga T."/>
            <person name="Carver A."/>
            <person name="Mondo S."/>
            <person name="Pangilinan J."/>
            <person name="Lipzen A."/>
            <person name="He G."/>
            <person name="Amirebrahimi M."/>
            <person name="Grigoriev I.V."/>
            <person name="Miller A.N."/>
        </authorList>
    </citation>
    <scope>NUCLEOTIDE SEQUENCE [LARGE SCALE GENOMIC DNA]</scope>
    <source>
        <strain evidence="3 4">B22-T-1</strain>
    </source>
</reference>
<feature type="region of interest" description="Disordered" evidence="1">
    <location>
        <begin position="90"/>
        <end position="124"/>
    </location>
</feature>
<keyword evidence="4" id="KW-1185">Reference proteome</keyword>
<dbReference type="EMBL" id="KZ678413">
    <property type="protein sequence ID" value="PSR91949.1"/>
    <property type="molecule type" value="Genomic_DNA"/>
</dbReference>